<keyword evidence="7" id="KW-0449">Lipoprotein</keyword>
<dbReference type="GO" id="GO:0016020">
    <property type="term" value="C:membrane"/>
    <property type="evidence" value="ECO:0007669"/>
    <property type="project" value="UniProtKB-SubCell"/>
</dbReference>
<protein>
    <recommendedName>
        <fullName evidence="10">Palmitoyltransferase</fullName>
        <ecNumber evidence="10">2.3.1.225</ecNumber>
    </recommendedName>
</protein>
<evidence type="ECO:0000256" key="9">
    <source>
        <dbReference type="ARBA" id="ARBA00048048"/>
    </source>
</evidence>
<evidence type="ECO:0000256" key="7">
    <source>
        <dbReference type="ARBA" id="ARBA00023288"/>
    </source>
</evidence>
<feature type="transmembrane region" description="Helical" evidence="10">
    <location>
        <begin position="203"/>
        <end position="230"/>
    </location>
</feature>
<keyword evidence="6" id="KW-0564">Palmitate</keyword>
<gene>
    <name evidence="13" type="ORF">CALVIDRAFT_497917</name>
</gene>
<dbReference type="Proteomes" id="UP000076738">
    <property type="component" value="Unassembled WGS sequence"/>
</dbReference>
<keyword evidence="3 10" id="KW-0812">Transmembrane</keyword>
<comment type="subcellular location">
    <subcellularLocation>
        <location evidence="1">Membrane</location>
        <topology evidence="1">Multi-pass membrane protein</topology>
    </subcellularLocation>
</comment>
<feature type="transmembrane region" description="Helical" evidence="10">
    <location>
        <begin position="87"/>
        <end position="109"/>
    </location>
</feature>
<dbReference type="InterPro" id="IPR001594">
    <property type="entry name" value="Palmitoyltrfase_DHHC"/>
</dbReference>
<feature type="compositionally biased region" description="Pro residues" evidence="11">
    <location>
        <begin position="157"/>
        <end position="170"/>
    </location>
</feature>
<feature type="transmembrane region" description="Helical" evidence="10">
    <location>
        <begin position="54"/>
        <end position="75"/>
    </location>
</feature>
<evidence type="ECO:0000256" key="2">
    <source>
        <dbReference type="ARBA" id="ARBA00022679"/>
    </source>
</evidence>
<proteinExistence type="inferred from homology"/>
<organism evidence="13 14">
    <name type="scientific">Calocera viscosa (strain TUFC12733)</name>
    <dbReference type="NCBI Taxonomy" id="1330018"/>
    <lineage>
        <taxon>Eukaryota</taxon>
        <taxon>Fungi</taxon>
        <taxon>Dikarya</taxon>
        <taxon>Basidiomycota</taxon>
        <taxon>Agaricomycotina</taxon>
        <taxon>Dacrymycetes</taxon>
        <taxon>Dacrymycetales</taxon>
        <taxon>Dacrymycetaceae</taxon>
        <taxon>Calocera</taxon>
    </lineage>
</organism>
<evidence type="ECO:0000256" key="1">
    <source>
        <dbReference type="ARBA" id="ARBA00004141"/>
    </source>
</evidence>
<dbReference type="PROSITE" id="PS50216">
    <property type="entry name" value="DHHC"/>
    <property type="match status" value="1"/>
</dbReference>
<evidence type="ECO:0000256" key="8">
    <source>
        <dbReference type="ARBA" id="ARBA00023315"/>
    </source>
</evidence>
<feature type="region of interest" description="Disordered" evidence="11">
    <location>
        <begin position="410"/>
        <end position="436"/>
    </location>
</feature>
<evidence type="ECO:0000256" key="5">
    <source>
        <dbReference type="ARBA" id="ARBA00023136"/>
    </source>
</evidence>
<dbReference type="OrthoDB" id="9909019at2759"/>
<name>A0A167MV81_CALVF</name>
<feature type="compositionally biased region" description="Basic and acidic residues" evidence="11">
    <location>
        <begin position="427"/>
        <end position="436"/>
    </location>
</feature>
<feature type="compositionally biased region" description="Polar residues" evidence="11">
    <location>
        <begin position="116"/>
        <end position="131"/>
    </location>
</feature>
<comment type="catalytic activity">
    <reaction evidence="9 10">
        <text>L-cysteinyl-[protein] + hexadecanoyl-CoA = S-hexadecanoyl-L-cysteinyl-[protein] + CoA</text>
        <dbReference type="Rhea" id="RHEA:36683"/>
        <dbReference type="Rhea" id="RHEA-COMP:10131"/>
        <dbReference type="Rhea" id="RHEA-COMP:11032"/>
        <dbReference type="ChEBI" id="CHEBI:29950"/>
        <dbReference type="ChEBI" id="CHEBI:57287"/>
        <dbReference type="ChEBI" id="CHEBI:57379"/>
        <dbReference type="ChEBI" id="CHEBI:74151"/>
        <dbReference type="EC" id="2.3.1.225"/>
    </reaction>
</comment>
<dbReference type="AlphaFoldDB" id="A0A167MV81"/>
<keyword evidence="8 10" id="KW-0012">Acyltransferase</keyword>
<evidence type="ECO:0000313" key="13">
    <source>
        <dbReference type="EMBL" id="KZO97093.1"/>
    </source>
</evidence>
<sequence>MTSLLTRLRSMPLFPPKIKPLAGYRRLAGASDTEPIRAQHDAPPPKSLIAQLPILLLEFFLILPQTSLISVPVLLFKHGLMSPGRLAGRILASTVLFLMCNIFLILCLARDPGRPRQSNHSRGGSFSSPSVPTAPPPTAAQEPENEEEMSLTDFLKGPPPPPIRQPTPPPQGRWCRICEAPKPERTHHCSSCNRCYLKMDHHCVWLATCVGFRTLPCFFLFLCTATLYAANGFSVGSPQMYKLVFTREFEYELEGDGMVMLIHSAILTMLGFVFTGTLFGFAAYHGYLISTNQTTLEQLHPYILIPFLPQPKPYAFTPPEELGLPHSLQPHLPPARWDEYYMNHDQRRTLRSAGKKIRMWDLGLKQNWISVFGGKSKSGWYTLTGKGDGTTFPHNPKAEHMLDRLVTKLERQGPTPDQARGNGYNPRHGEDWDSDE</sequence>
<dbReference type="Pfam" id="PF01529">
    <property type="entry name" value="DHHC"/>
    <property type="match status" value="1"/>
</dbReference>
<dbReference type="STRING" id="1330018.A0A167MV81"/>
<feature type="domain" description="Palmitoyltransferase DHHC" evidence="12">
    <location>
        <begin position="171"/>
        <end position="299"/>
    </location>
</feature>
<feature type="region of interest" description="Disordered" evidence="11">
    <location>
        <begin position="116"/>
        <end position="170"/>
    </location>
</feature>
<keyword evidence="5 10" id="KW-0472">Membrane</keyword>
<keyword evidence="4 10" id="KW-1133">Transmembrane helix</keyword>
<dbReference type="EMBL" id="KV417281">
    <property type="protein sequence ID" value="KZO97093.1"/>
    <property type="molecule type" value="Genomic_DNA"/>
</dbReference>
<comment type="similarity">
    <text evidence="10">Belongs to the DHHC palmitoyltransferase family.</text>
</comment>
<dbReference type="EC" id="2.3.1.225" evidence="10"/>
<evidence type="ECO:0000256" key="6">
    <source>
        <dbReference type="ARBA" id="ARBA00023139"/>
    </source>
</evidence>
<evidence type="ECO:0000256" key="4">
    <source>
        <dbReference type="ARBA" id="ARBA00022989"/>
    </source>
</evidence>
<dbReference type="GO" id="GO:0019706">
    <property type="term" value="F:protein-cysteine S-palmitoyltransferase activity"/>
    <property type="evidence" value="ECO:0007669"/>
    <property type="project" value="UniProtKB-EC"/>
</dbReference>
<evidence type="ECO:0000256" key="3">
    <source>
        <dbReference type="ARBA" id="ARBA00022692"/>
    </source>
</evidence>
<accession>A0A167MV81</accession>
<feature type="transmembrane region" description="Helical" evidence="10">
    <location>
        <begin position="261"/>
        <end position="284"/>
    </location>
</feature>
<comment type="domain">
    <text evidence="10">The DHHC domain is required for palmitoyltransferase activity.</text>
</comment>
<keyword evidence="14" id="KW-1185">Reference proteome</keyword>
<evidence type="ECO:0000259" key="12">
    <source>
        <dbReference type="Pfam" id="PF01529"/>
    </source>
</evidence>
<evidence type="ECO:0000313" key="14">
    <source>
        <dbReference type="Proteomes" id="UP000076738"/>
    </source>
</evidence>
<evidence type="ECO:0000256" key="10">
    <source>
        <dbReference type="RuleBase" id="RU079119"/>
    </source>
</evidence>
<dbReference type="InterPro" id="IPR039859">
    <property type="entry name" value="PFA4/ZDH16/20/ERF2-like"/>
</dbReference>
<evidence type="ECO:0000256" key="11">
    <source>
        <dbReference type="SAM" id="MobiDB-lite"/>
    </source>
</evidence>
<reference evidence="13 14" key="1">
    <citation type="journal article" date="2016" name="Mol. Biol. Evol.">
        <title>Comparative Genomics of Early-Diverging Mushroom-Forming Fungi Provides Insights into the Origins of Lignocellulose Decay Capabilities.</title>
        <authorList>
            <person name="Nagy L.G."/>
            <person name="Riley R."/>
            <person name="Tritt A."/>
            <person name="Adam C."/>
            <person name="Daum C."/>
            <person name="Floudas D."/>
            <person name="Sun H."/>
            <person name="Yadav J.S."/>
            <person name="Pangilinan J."/>
            <person name="Larsson K.H."/>
            <person name="Matsuura K."/>
            <person name="Barry K."/>
            <person name="Labutti K."/>
            <person name="Kuo R."/>
            <person name="Ohm R.A."/>
            <person name="Bhattacharya S.S."/>
            <person name="Shirouzu T."/>
            <person name="Yoshinaga Y."/>
            <person name="Martin F.M."/>
            <person name="Grigoriev I.V."/>
            <person name="Hibbett D.S."/>
        </authorList>
    </citation>
    <scope>NUCLEOTIDE SEQUENCE [LARGE SCALE GENOMIC DNA]</scope>
    <source>
        <strain evidence="13 14">TUFC12733</strain>
    </source>
</reference>
<dbReference type="PANTHER" id="PTHR12246">
    <property type="entry name" value="PALMITOYLTRANSFERASE ZDHHC16"/>
    <property type="match status" value="1"/>
</dbReference>
<keyword evidence="2 10" id="KW-0808">Transferase</keyword>